<organism evidence="2 3">
    <name type="scientific">Caerostris darwini</name>
    <dbReference type="NCBI Taxonomy" id="1538125"/>
    <lineage>
        <taxon>Eukaryota</taxon>
        <taxon>Metazoa</taxon>
        <taxon>Ecdysozoa</taxon>
        <taxon>Arthropoda</taxon>
        <taxon>Chelicerata</taxon>
        <taxon>Arachnida</taxon>
        <taxon>Araneae</taxon>
        <taxon>Araneomorphae</taxon>
        <taxon>Entelegynae</taxon>
        <taxon>Araneoidea</taxon>
        <taxon>Araneidae</taxon>
        <taxon>Caerostris</taxon>
    </lineage>
</organism>
<dbReference type="Proteomes" id="UP001054837">
    <property type="component" value="Unassembled WGS sequence"/>
</dbReference>
<name>A0AAV4THN4_9ARAC</name>
<evidence type="ECO:0000313" key="2">
    <source>
        <dbReference type="EMBL" id="GIY44951.1"/>
    </source>
</evidence>
<reference evidence="2 3" key="1">
    <citation type="submission" date="2021-06" db="EMBL/GenBank/DDBJ databases">
        <title>Caerostris darwini draft genome.</title>
        <authorList>
            <person name="Kono N."/>
            <person name="Arakawa K."/>
        </authorList>
    </citation>
    <scope>NUCLEOTIDE SEQUENCE [LARGE SCALE GENOMIC DNA]</scope>
</reference>
<accession>A0AAV4THN4</accession>
<evidence type="ECO:0000256" key="1">
    <source>
        <dbReference type="SAM" id="SignalP"/>
    </source>
</evidence>
<keyword evidence="3" id="KW-1185">Reference proteome</keyword>
<comment type="caution">
    <text evidence="2">The sequence shown here is derived from an EMBL/GenBank/DDBJ whole genome shotgun (WGS) entry which is preliminary data.</text>
</comment>
<feature type="signal peptide" evidence="1">
    <location>
        <begin position="1"/>
        <end position="17"/>
    </location>
</feature>
<evidence type="ECO:0000313" key="3">
    <source>
        <dbReference type="Proteomes" id="UP001054837"/>
    </source>
</evidence>
<protein>
    <submittedName>
        <fullName evidence="2">Uncharacterized protein</fullName>
    </submittedName>
</protein>
<gene>
    <name evidence="2" type="ORF">CDAR_449011</name>
</gene>
<proteinExistence type="predicted"/>
<dbReference type="EMBL" id="BPLQ01009580">
    <property type="protein sequence ID" value="GIY44951.1"/>
    <property type="molecule type" value="Genomic_DNA"/>
</dbReference>
<feature type="chain" id="PRO_5043752793" evidence="1">
    <location>
        <begin position="18"/>
        <end position="88"/>
    </location>
</feature>
<sequence length="88" mass="10640">MRIYIVAIPWILYHCYALSSIPAKPRLYPDSMQTFRYSLSWSLPHEEISTKTINYYESLRAYHFEQIFVIVVCIFHHYELYEQVEACL</sequence>
<keyword evidence="1" id="KW-0732">Signal</keyword>
<dbReference type="AlphaFoldDB" id="A0AAV4THN4"/>